<keyword evidence="2" id="KW-0560">Oxidoreductase</keyword>
<dbReference type="InterPro" id="IPR002347">
    <property type="entry name" value="SDR_fam"/>
</dbReference>
<dbReference type="Proteomes" id="UP000243140">
    <property type="component" value="Unassembled WGS sequence"/>
</dbReference>
<organism evidence="5 6">
    <name type="scientific">Mycobacterium malmoense</name>
    <dbReference type="NCBI Taxonomy" id="1780"/>
    <lineage>
        <taxon>Bacteria</taxon>
        <taxon>Bacillati</taxon>
        <taxon>Actinomycetota</taxon>
        <taxon>Actinomycetes</taxon>
        <taxon>Mycobacteriales</taxon>
        <taxon>Mycobacteriaceae</taxon>
        <taxon>Mycobacterium</taxon>
    </lineage>
</organism>
<dbReference type="RefSeq" id="WP_083010788.1">
    <property type="nucleotide sequence ID" value="NZ_CP060015.1"/>
</dbReference>
<dbReference type="Pfam" id="PF00106">
    <property type="entry name" value="adh_short"/>
    <property type="match status" value="1"/>
</dbReference>
<dbReference type="SUPFAM" id="SSF51735">
    <property type="entry name" value="NAD(P)-binding Rossmann-fold domains"/>
    <property type="match status" value="1"/>
</dbReference>
<dbReference type="PANTHER" id="PTHR43658">
    <property type="entry name" value="SHORT-CHAIN DEHYDROGENASE/REDUCTASE"/>
    <property type="match status" value="1"/>
</dbReference>
<dbReference type="InterPro" id="IPR057326">
    <property type="entry name" value="KR_dom"/>
</dbReference>
<evidence type="ECO:0000256" key="2">
    <source>
        <dbReference type="ARBA" id="ARBA00023002"/>
    </source>
</evidence>
<gene>
    <name evidence="5" type="ORF">BST29_13050</name>
</gene>
<accession>A0ABX3SRB9</accession>
<evidence type="ECO:0000313" key="5">
    <source>
        <dbReference type="EMBL" id="ORA82112.1"/>
    </source>
</evidence>
<dbReference type="PROSITE" id="PS00061">
    <property type="entry name" value="ADH_SHORT"/>
    <property type="match status" value="1"/>
</dbReference>
<evidence type="ECO:0000259" key="4">
    <source>
        <dbReference type="SMART" id="SM00822"/>
    </source>
</evidence>
<proteinExistence type="inferred from homology"/>
<dbReference type="InterPro" id="IPR036291">
    <property type="entry name" value="NAD(P)-bd_dom_sf"/>
</dbReference>
<keyword evidence="6" id="KW-1185">Reference proteome</keyword>
<sequence length="253" mass="26259">MEIRDAVAVVTGGASGLGLATTKRLLDAGAQVVVLDLRGEDVVAGLGDRARFAQADVTDEAAVARALDVAESMGPLRIVVNCAGTGNAIRVLSRDGVFPLDAFRKIVDINLVGTFNVLRLAAERIAKTKPVGPKGEERGVIVNTASVAAFDGQIGQAAYSASKGGVVGLTLPVARDLAGHLIRVVTIAPGLFDTPLLASLPEEARVSLGKQVPHPSRLGNPDEYGALAVHIIENPMLNGEVIRLDGAIRMAPR</sequence>
<dbReference type="EMBL" id="MVHV01000011">
    <property type="protein sequence ID" value="ORA82112.1"/>
    <property type="molecule type" value="Genomic_DNA"/>
</dbReference>
<comment type="similarity">
    <text evidence="1 3">Belongs to the short-chain dehydrogenases/reductases (SDR) family.</text>
</comment>
<protein>
    <submittedName>
        <fullName evidence="5">3-hydroxyacyl-CoA dehydrogenase</fullName>
    </submittedName>
</protein>
<dbReference type="CDD" id="cd05371">
    <property type="entry name" value="HSD10-like_SDR_c"/>
    <property type="match status" value="1"/>
</dbReference>
<name>A0ABX3SRB9_MYCMA</name>
<dbReference type="Gene3D" id="3.40.50.720">
    <property type="entry name" value="NAD(P)-binding Rossmann-like Domain"/>
    <property type="match status" value="1"/>
</dbReference>
<dbReference type="PANTHER" id="PTHR43658:SF8">
    <property type="entry name" value="17-BETA-HYDROXYSTEROID DEHYDROGENASE 14-RELATED"/>
    <property type="match status" value="1"/>
</dbReference>
<evidence type="ECO:0000256" key="3">
    <source>
        <dbReference type="RuleBase" id="RU000363"/>
    </source>
</evidence>
<dbReference type="PRINTS" id="PR00080">
    <property type="entry name" value="SDRFAMILY"/>
</dbReference>
<dbReference type="InterPro" id="IPR020904">
    <property type="entry name" value="Sc_DH/Rdtase_CS"/>
</dbReference>
<comment type="caution">
    <text evidence="5">The sequence shown here is derived from an EMBL/GenBank/DDBJ whole genome shotgun (WGS) entry which is preliminary data.</text>
</comment>
<dbReference type="SMART" id="SM00822">
    <property type="entry name" value="PKS_KR"/>
    <property type="match status" value="1"/>
</dbReference>
<evidence type="ECO:0000256" key="1">
    <source>
        <dbReference type="ARBA" id="ARBA00006484"/>
    </source>
</evidence>
<feature type="domain" description="Ketoreductase" evidence="4">
    <location>
        <begin position="6"/>
        <end position="180"/>
    </location>
</feature>
<dbReference type="PRINTS" id="PR00081">
    <property type="entry name" value="GDHRDH"/>
</dbReference>
<evidence type="ECO:0000313" key="6">
    <source>
        <dbReference type="Proteomes" id="UP000243140"/>
    </source>
</evidence>
<reference evidence="5 6" key="1">
    <citation type="submission" date="2017-02" db="EMBL/GenBank/DDBJ databases">
        <title>The new phylogeny of genus Mycobacterium.</title>
        <authorList>
            <person name="Tortoli E."/>
            <person name="Trovato A."/>
            <person name="Cirillo D.M."/>
        </authorList>
    </citation>
    <scope>NUCLEOTIDE SEQUENCE [LARGE SCALE GENOMIC DNA]</scope>
    <source>
        <strain evidence="5 6">IP1130001</strain>
    </source>
</reference>